<dbReference type="KEGG" id="rbg:BG454_06840"/>
<evidence type="ECO:0000313" key="1">
    <source>
        <dbReference type="EMBL" id="ATX65575.1"/>
    </source>
</evidence>
<evidence type="ECO:0008006" key="3">
    <source>
        <dbReference type="Google" id="ProtNLM"/>
    </source>
</evidence>
<sequence>MKPDGFLAERWEYKMKRIKNIKLFSAVAIAMSGILANSTAAQQTGASDIVTVNINVVPFATLEFTDPNPLLYLEVPPPGSTIPSAGVEFKVIGNSLATLAAEPDSFMQIPAAQYPGISFDPYLGRAVQSGNEIGYDIELRFPIPGPNTGLPLTSPGAAVSPLVDVAGAGGIVGGVLHLIANPNWTTGGGVALPGLYEGVIVLTLTAN</sequence>
<dbReference type="OrthoDB" id="10004793at2"/>
<organism evidence="1 2">
    <name type="scientific">Roseinatronobacter bogoriensis subsp. barguzinensis</name>
    <dbReference type="NCBI Taxonomy" id="441209"/>
    <lineage>
        <taxon>Bacteria</taxon>
        <taxon>Pseudomonadati</taxon>
        <taxon>Pseudomonadota</taxon>
        <taxon>Alphaproteobacteria</taxon>
        <taxon>Rhodobacterales</taxon>
        <taxon>Paracoccaceae</taxon>
        <taxon>Roseinatronobacter</taxon>
    </lineage>
</organism>
<name>A0A2K8KCZ1_9RHOB</name>
<dbReference type="STRING" id="441209.GCA_001870665_01142"/>
<reference evidence="1 2" key="1">
    <citation type="submission" date="2017-11" db="EMBL/GenBank/DDBJ databases">
        <title>Revised Sequence and Annotation of the Rhodobaca barguzinensis strain alga05 Genome.</title>
        <authorList>
            <person name="Kopejtka K."/>
            <person name="Tomasch J.M."/>
            <person name="Bunk B."/>
            <person name="Koblizek M."/>
        </authorList>
    </citation>
    <scope>NUCLEOTIDE SEQUENCE [LARGE SCALE GENOMIC DNA]</scope>
    <source>
        <strain evidence="2">alga05</strain>
    </source>
</reference>
<dbReference type="EMBL" id="CP024899">
    <property type="protein sequence ID" value="ATX65575.1"/>
    <property type="molecule type" value="Genomic_DNA"/>
</dbReference>
<dbReference type="RefSeq" id="WP_071480135.1">
    <property type="nucleotide sequence ID" value="NZ_CP024899.1"/>
</dbReference>
<protein>
    <recommendedName>
        <fullName evidence="3">DUF4402 domain-containing protein</fullName>
    </recommendedName>
</protein>
<accession>A0A2K8KCZ1</accession>
<keyword evidence="2" id="KW-1185">Reference proteome</keyword>
<gene>
    <name evidence="1" type="ORF">BG454_06840</name>
</gene>
<dbReference type="AlphaFoldDB" id="A0A2K8KCZ1"/>
<evidence type="ECO:0000313" key="2">
    <source>
        <dbReference type="Proteomes" id="UP000228948"/>
    </source>
</evidence>
<dbReference type="Proteomes" id="UP000228948">
    <property type="component" value="Chromosome"/>
</dbReference>
<proteinExistence type="predicted"/>